<dbReference type="AlphaFoldDB" id="X6M5X8"/>
<keyword evidence="2" id="KW-1185">Reference proteome</keyword>
<sequence>MFFLLLLLLFKKKKKKDLKNSTIFLCVSDLAVFTKQMFREMITLASFHKDADACAKYLQKMKARGLYIRGKDRAQLAIVMGSPAEQLEARRRLRIEKTKTKKDNIIRQKAKMVHKGELRMKDWPEMQRKVAEKEAGIRLKEANRTTGKIFWNVNRTLGQLDDPW</sequence>
<proteinExistence type="predicted"/>
<organism evidence="1 2">
    <name type="scientific">Reticulomyxa filosa</name>
    <dbReference type="NCBI Taxonomy" id="46433"/>
    <lineage>
        <taxon>Eukaryota</taxon>
        <taxon>Sar</taxon>
        <taxon>Rhizaria</taxon>
        <taxon>Retaria</taxon>
        <taxon>Foraminifera</taxon>
        <taxon>Monothalamids</taxon>
        <taxon>Reticulomyxidae</taxon>
        <taxon>Reticulomyxa</taxon>
    </lineage>
</organism>
<evidence type="ECO:0000313" key="2">
    <source>
        <dbReference type="Proteomes" id="UP000023152"/>
    </source>
</evidence>
<evidence type="ECO:0000313" key="1">
    <source>
        <dbReference type="EMBL" id="ETO09334.1"/>
    </source>
</evidence>
<accession>X6M5X8</accession>
<comment type="caution">
    <text evidence="1">The sequence shown here is derived from an EMBL/GenBank/DDBJ whole genome shotgun (WGS) entry which is preliminary data.</text>
</comment>
<reference evidence="1 2" key="1">
    <citation type="journal article" date="2013" name="Curr. Biol.">
        <title>The Genome of the Foraminiferan Reticulomyxa filosa.</title>
        <authorList>
            <person name="Glockner G."/>
            <person name="Hulsmann N."/>
            <person name="Schleicher M."/>
            <person name="Noegel A.A."/>
            <person name="Eichinger L."/>
            <person name="Gallinger C."/>
            <person name="Pawlowski J."/>
            <person name="Sierra R."/>
            <person name="Euteneuer U."/>
            <person name="Pillet L."/>
            <person name="Moustafa A."/>
            <person name="Platzer M."/>
            <person name="Groth M."/>
            <person name="Szafranski K."/>
            <person name="Schliwa M."/>
        </authorList>
    </citation>
    <scope>NUCLEOTIDE SEQUENCE [LARGE SCALE GENOMIC DNA]</scope>
</reference>
<name>X6M5X8_RETFI</name>
<gene>
    <name evidence="1" type="ORF">RFI_28051</name>
</gene>
<protein>
    <submittedName>
        <fullName evidence="1">Uncharacterized protein</fullName>
    </submittedName>
</protein>
<dbReference type="Proteomes" id="UP000023152">
    <property type="component" value="Unassembled WGS sequence"/>
</dbReference>
<dbReference type="EMBL" id="ASPP01024135">
    <property type="protein sequence ID" value="ETO09334.1"/>
    <property type="molecule type" value="Genomic_DNA"/>
</dbReference>